<dbReference type="InterPro" id="IPR018060">
    <property type="entry name" value="HTH_AraC"/>
</dbReference>
<dbReference type="Gene3D" id="1.10.10.60">
    <property type="entry name" value="Homeodomain-like"/>
    <property type="match status" value="1"/>
</dbReference>
<dbReference type="PROSITE" id="PS01124">
    <property type="entry name" value="HTH_ARAC_FAMILY_2"/>
    <property type="match status" value="1"/>
</dbReference>
<reference evidence="5 6" key="1">
    <citation type="submission" date="2018-09" db="EMBL/GenBank/DDBJ databases">
        <authorList>
            <person name="Grouzdev D.S."/>
            <person name="Krutkina M.S."/>
        </authorList>
    </citation>
    <scope>NUCLEOTIDE SEQUENCE [LARGE SCALE GENOMIC DNA]</scope>
    <source>
        <strain evidence="5 6">RmlP001</strain>
    </source>
</reference>
<name>A0A4Q2R7N3_9HYPH</name>
<dbReference type="AlphaFoldDB" id="A0A4Q2R7N3"/>
<evidence type="ECO:0000256" key="1">
    <source>
        <dbReference type="ARBA" id="ARBA00023015"/>
    </source>
</evidence>
<dbReference type="Pfam" id="PF12833">
    <property type="entry name" value="HTH_18"/>
    <property type="match status" value="1"/>
</dbReference>
<organism evidence="5 6">
    <name type="scientific">Lichenibacterium ramalinae</name>
    <dbReference type="NCBI Taxonomy" id="2316527"/>
    <lineage>
        <taxon>Bacteria</taxon>
        <taxon>Pseudomonadati</taxon>
        <taxon>Pseudomonadota</taxon>
        <taxon>Alphaproteobacteria</taxon>
        <taxon>Hyphomicrobiales</taxon>
        <taxon>Lichenihabitantaceae</taxon>
        <taxon>Lichenibacterium</taxon>
    </lineage>
</organism>
<dbReference type="InterPro" id="IPR018062">
    <property type="entry name" value="HTH_AraC-typ_CS"/>
</dbReference>
<evidence type="ECO:0000259" key="4">
    <source>
        <dbReference type="PROSITE" id="PS01124"/>
    </source>
</evidence>
<evidence type="ECO:0000313" key="6">
    <source>
        <dbReference type="Proteomes" id="UP000289411"/>
    </source>
</evidence>
<keyword evidence="2" id="KW-0238">DNA-binding</keyword>
<dbReference type="PANTHER" id="PTHR46796:SF6">
    <property type="entry name" value="ARAC SUBFAMILY"/>
    <property type="match status" value="1"/>
</dbReference>
<evidence type="ECO:0000313" key="5">
    <source>
        <dbReference type="EMBL" id="RYB02702.1"/>
    </source>
</evidence>
<feature type="domain" description="HTH araC/xylS-type" evidence="4">
    <location>
        <begin position="211"/>
        <end position="315"/>
    </location>
</feature>
<reference evidence="5 6" key="2">
    <citation type="submission" date="2019-02" db="EMBL/GenBank/DDBJ databases">
        <title>'Lichenibacterium ramalinii' gen. nov. sp. nov., 'Lichenibacterium minor' gen. nov. sp. nov.</title>
        <authorList>
            <person name="Pankratov T."/>
        </authorList>
    </citation>
    <scope>NUCLEOTIDE SEQUENCE [LARGE SCALE GENOMIC DNA]</scope>
    <source>
        <strain evidence="5 6">RmlP001</strain>
    </source>
</reference>
<dbReference type="RefSeq" id="WP_129221001.1">
    <property type="nucleotide sequence ID" value="NZ_QYBC01000018.1"/>
</dbReference>
<dbReference type="PROSITE" id="PS00041">
    <property type="entry name" value="HTH_ARAC_FAMILY_1"/>
    <property type="match status" value="1"/>
</dbReference>
<dbReference type="InterPro" id="IPR009057">
    <property type="entry name" value="Homeodomain-like_sf"/>
</dbReference>
<dbReference type="PRINTS" id="PR00032">
    <property type="entry name" value="HTHARAC"/>
</dbReference>
<accession>A0A4Q2R7N3</accession>
<gene>
    <name evidence="5" type="ORF">D3272_20110</name>
</gene>
<dbReference type="GO" id="GO:0003700">
    <property type="term" value="F:DNA-binding transcription factor activity"/>
    <property type="evidence" value="ECO:0007669"/>
    <property type="project" value="InterPro"/>
</dbReference>
<evidence type="ECO:0000256" key="2">
    <source>
        <dbReference type="ARBA" id="ARBA00023125"/>
    </source>
</evidence>
<dbReference type="SUPFAM" id="SSF46689">
    <property type="entry name" value="Homeodomain-like"/>
    <property type="match status" value="1"/>
</dbReference>
<dbReference type="PANTHER" id="PTHR46796">
    <property type="entry name" value="HTH-TYPE TRANSCRIPTIONAL ACTIVATOR RHAS-RELATED"/>
    <property type="match status" value="1"/>
</dbReference>
<dbReference type="SMART" id="SM00342">
    <property type="entry name" value="HTH_ARAC"/>
    <property type="match status" value="1"/>
</dbReference>
<comment type="caution">
    <text evidence="5">The sequence shown here is derived from an EMBL/GenBank/DDBJ whole genome shotgun (WGS) entry which is preliminary data.</text>
</comment>
<dbReference type="OrthoDB" id="7904253at2"/>
<keyword evidence="3" id="KW-0804">Transcription</keyword>
<proteinExistence type="predicted"/>
<keyword evidence="6" id="KW-1185">Reference proteome</keyword>
<dbReference type="EMBL" id="QYBC01000018">
    <property type="protein sequence ID" value="RYB02702.1"/>
    <property type="molecule type" value="Genomic_DNA"/>
</dbReference>
<dbReference type="Proteomes" id="UP000289411">
    <property type="component" value="Unassembled WGS sequence"/>
</dbReference>
<dbReference type="GO" id="GO:0043565">
    <property type="term" value="F:sequence-specific DNA binding"/>
    <property type="evidence" value="ECO:0007669"/>
    <property type="project" value="InterPro"/>
</dbReference>
<sequence length="315" mass="34079">MVDSLVQTTDAVSPRDGWRYWKDTVLAAMDCQNLDHGAPFGARRSVTSVAGGIILDTASSPLSVHRSARGLARDYIDFVALTVFVEGHGLGDPRDSGGTALSTGEIALCDLARPHRATGLTRYRELRLYMPRAAFSARIGPIDDLLDLRIPAAAPLAALFTRYFRGLCDLLPTLSRQDADAGVDGVAHLLSALVAPRTGIRHDGGEQASGGAMLRLAESHIAAMLGDPAFDGAALMRAIGVSRSNLYRVFAGRGGVAAAIRDARLDRARQRLASPADRHLTLVQIAYRCGFEDYSTFVRAFRRRFDTTPRDCRRS</sequence>
<keyword evidence="1" id="KW-0805">Transcription regulation</keyword>
<protein>
    <submittedName>
        <fullName evidence="5">Helix-turn-helix domain-containing protein</fullName>
    </submittedName>
</protein>
<dbReference type="InterPro" id="IPR050204">
    <property type="entry name" value="AraC_XylS_family_regulators"/>
</dbReference>
<evidence type="ECO:0000256" key="3">
    <source>
        <dbReference type="ARBA" id="ARBA00023163"/>
    </source>
</evidence>
<dbReference type="InterPro" id="IPR020449">
    <property type="entry name" value="Tscrpt_reg_AraC-type_HTH"/>
</dbReference>